<dbReference type="InterPro" id="IPR011701">
    <property type="entry name" value="MFS"/>
</dbReference>
<dbReference type="PANTHER" id="PTHR42910">
    <property type="entry name" value="TRANSPORTER SCO4007-RELATED"/>
    <property type="match status" value="1"/>
</dbReference>
<dbReference type="SUPFAM" id="SSF103473">
    <property type="entry name" value="MFS general substrate transporter"/>
    <property type="match status" value="1"/>
</dbReference>
<reference evidence="8 9" key="1">
    <citation type="journal article" date="2014" name="Int. J. Syst. Evol. Microbiol.">
        <title>Streptomyces hoynatensis sp. nov., isolated from deep marine sediment.</title>
        <authorList>
            <person name="Veyisoglu A."/>
            <person name="Sahin N."/>
        </authorList>
    </citation>
    <scope>NUCLEOTIDE SEQUENCE [LARGE SCALE GENOMIC DNA]</scope>
    <source>
        <strain evidence="8 9">KCTC 29097</strain>
    </source>
</reference>
<evidence type="ECO:0000256" key="5">
    <source>
        <dbReference type="SAM" id="MobiDB-lite"/>
    </source>
</evidence>
<dbReference type="AlphaFoldDB" id="A0A3A9YX84"/>
<dbReference type="GO" id="GO:0005886">
    <property type="term" value="C:plasma membrane"/>
    <property type="evidence" value="ECO:0007669"/>
    <property type="project" value="UniProtKB-SubCell"/>
</dbReference>
<feature type="transmembrane region" description="Helical" evidence="6">
    <location>
        <begin position="192"/>
        <end position="217"/>
    </location>
</feature>
<dbReference type="InterPro" id="IPR020846">
    <property type="entry name" value="MFS_dom"/>
</dbReference>
<dbReference type="GO" id="GO:0022857">
    <property type="term" value="F:transmembrane transporter activity"/>
    <property type="evidence" value="ECO:0007669"/>
    <property type="project" value="InterPro"/>
</dbReference>
<evidence type="ECO:0000256" key="6">
    <source>
        <dbReference type="SAM" id="Phobius"/>
    </source>
</evidence>
<feature type="transmembrane region" description="Helical" evidence="6">
    <location>
        <begin position="395"/>
        <end position="412"/>
    </location>
</feature>
<keyword evidence="3 6" id="KW-1133">Transmembrane helix</keyword>
<dbReference type="PROSITE" id="PS50850">
    <property type="entry name" value="MFS"/>
    <property type="match status" value="1"/>
</dbReference>
<evidence type="ECO:0000256" key="3">
    <source>
        <dbReference type="ARBA" id="ARBA00022989"/>
    </source>
</evidence>
<dbReference type="CDD" id="cd17324">
    <property type="entry name" value="MFS_NepI_like"/>
    <property type="match status" value="1"/>
</dbReference>
<comment type="caution">
    <text evidence="8">The sequence shown here is derived from an EMBL/GenBank/DDBJ whole genome shotgun (WGS) entry which is preliminary data.</text>
</comment>
<feature type="transmembrane region" description="Helical" evidence="6">
    <location>
        <begin position="168"/>
        <end position="186"/>
    </location>
</feature>
<dbReference type="EMBL" id="RBAL01000010">
    <property type="protein sequence ID" value="RKN40545.1"/>
    <property type="molecule type" value="Genomic_DNA"/>
</dbReference>
<dbReference type="Pfam" id="PF07690">
    <property type="entry name" value="MFS_1"/>
    <property type="match status" value="1"/>
</dbReference>
<feature type="domain" description="Major facilitator superfamily (MFS) profile" evidence="7">
    <location>
        <begin position="102"/>
        <end position="485"/>
    </location>
</feature>
<feature type="transmembrane region" description="Helical" evidence="6">
    <location>
        <begin position="433"/>
        <end position="451"/>
    </location>
</feature>
<evidence type="ECO:0000259" key="7">
    <source>
        <dbReference type="PROSITE" id="PS50850"/>
    </source>
</evidence>
<feature type="transmembrane region" description="Helical" evidence="6">
    <location>
        <begin position="131"/>
        <end position="156"/>
    </location>
</feature>
<evidence type="ECO:0000256" key="2">
    <source>
        <dbReference type="ARBA" id="ARBA00022692"/>
    </source>
</evidence>
<feature type="region of interest" description="Disordered" evidence="5">
    <location>
        <begin position="58"/>
        <end position="94"/>
    </location>
</feature>
<evidence type="ECO:0000256" key="1">
    <source>
        <dbReference type="ARBA" id="ARBA00004651"/>
    </source>
</evidence>
<gene>
    <name evidence="8" type="ORF">D7294_18910</name>
</gene>
<dbReference type="InterPro" id="IPR036259">
    <property type="entry name" value="MFS_trans_sf"/>
</dbReference>
<proteinExistence type="predicted"/>
<evidence type="ECO:0000256" key="4">
    <source>
        <dbReference type="ARBA" id="ARBA00023136"/>
    </source>
</evidence>
<dbReference type="Proteomes" id="UP000272474">
    <property type="component" value="Unassembled WGS sequence"/>
</dbReference>
<dbReference type="OrthoDB" id="9815356at2"/>
<feature type="compositionally biased region" description="Basic and acidic residues" evidence="5">
    <location>
        <begin position="79"/>
        <end position="92"/>
    </location>
</feature>
<comment type="subcellular location">
    <subcellularLocation>
        <location evidence="1">Cell membrane</location>
        <topology evidence="1">Multi-pass membrane protein</topology>
    </subcellularLocation>
</comment>
<dbReference type="PANTHER" id="PTHR42910:SF1">
    <property type="entry name" value="MAJOR FACILITATOR SUPERFAMILY (MFS) PROFILE DOMAIN-CONTAINING PROTEIN"/>
    <property type="match status" value="1"/>
</dbReference>
<feature type="region of interest" description="Disordered" evidence="5">
    <location>
        <begin position="486"/>
        <end position="508"/>
    </location>
</feature>
<feature type="compositionally biased region" description="Basic and acidic residues" evidence="5">
    <location>
        <begin position="498"/>
        <end position="508"/>
    </location>
</feature>
<accession>A0A3A9YX84</accession>
<evidence type="ECO:0000313" key="9">
    <source>
        <dbReference type="Proteomes" id="UP000272474"/>
    </source>
</evidence>
<evidence type="ECO:0000313" key="8">
    <source>
        <dbReference type="EMBL" id="RKN40545.1"/>
    </source>
</evidence>
<feature type="compositionally biased region" description="Basic residues" evidence="5">
    <location>
        <begin position="486"/>
        <end position="497"/>
    </location>
</feature>
<feature type="transmembrane region" description="Helical" evidence="6">
    <location>
        <begin position="307"/>
        <end position="329"/>
    </location>
</feature>
<feature type="transmembrane region" description="Helical" evidence="6">
    <location>
        <begin position="101"/>
        <end position="119"/>
    </location>
</feature>
<sequence length="508" mass="52291">MKSRHRRPAPCRKAGASACRASRAFTRPILSPGNRFNWYAAEPVIPVPGLPLPVPRPSPCARRCRPAPRRTDSAAARRPSPERPYPLRDHHAPRGTGLRPGLLPLLAATCGIAVANIYFPQAISPLAADGLGVSPGAAAAAVIATQFGYALGLFLLVPLGDRVPHRRLIPLLLAVTGIGLLAAGSAPGLPALVAAGALTGAATVVPQIVIPMAAGLVPDDRRGAVTGTLLSGLVAGILLARTFGGSLGQWLGWRAPYYAAALLAALLAAVLRRALPDTAPASRERYASLVAAAPRLLREEPELRRSCWYQAAVFGGFSAAWTSIALYLTGPAYGLGSQAVGLVALAGAGSVLCTPLAGRRVDRHGPDPVSAVCLLGTLAATGVLSLGALRGAPGLVALTLGALLLDAAMQSGQVAHQARVFSLRPEARGRLNTAYMTCAFLGGGLGSWLGVRAFALLGWPGVTGLAALLAALPLAHLAHLARRARRARRASPGHRAARAPERAGAREG</sequence>
<organism evidence="8 9">
    <name type="scientific">Streptomyces hoynatensis</name>
    <dbReference type="NCBI Taxonomy" id="1141874"/>
    <lineage>
        <taxon>Bacteria</taxon>
        <taxon>Bacillati</taxon>
        <taxon>Actinomycetota</taxon>
        <taxon>Actinomycetes</taxon>
        <taxon>Kitasatosporales</taxon>
        <taxon>Streptomycetaceae</taxon>
        <taxon>Streptomyces</taxon>
    </lineage>
</organism>
<feature type="transmembrane region" description="Helical" evidence="6">
    <location>
        <begin position="255"/>
        <end position="275"/>
    </location>
</feature>
<feature type="transmembrane region" description="Helical" evidence="6">
    <location>
        <begin position="457"/>
        <end position="481"/>
    </location>
</feature>
<dbReference type="Gene3D" id="1.20.1250.20">
    <property type="entry name" value="MFS general substrate transporter like domains"/>
    <property type="match status" value="1"/>
</dbReference>
<keyword evidence="4 6" id="KW-0472">Membrane</keyword>
<keyword evidence="9" id="KW-1185">Reference proteome</keyword>
<feature type="transmembrane region" description="Helical" evidence="6">
    <location>
        <begin position="224"/>
        <end position="243"/>
    </location>
</feature>
<keyword evidence="2 6" id="KW-0812">Transmembrane</keyword>
<protein>
    <submittedName>
        <fullName evidence="8">MFS transporter</fullName>
    </submittedName>
</protein>
<name>A0A3A9YX84_9ACTN</name>